<evidence type="ECO:0000256" key="2">
    <source>
        <dbReference type="SAM" id="Phobius"/>
    </source>
</evidence>
<proteinExistence type="predicted"/>
<name>B1NMD1_9BACT</name>
<protein>
    <recommendedName>
        <fullName evidence="3">PEGA domain-containing protein</fullName>
    </recommendedName>
</protein>
<evidence type="ECO:0000259" key="3">
    <source>
        <dbReference type="Pfam" id="PF08308"/>
    </source>
</evidence>
<feature type="transmembrane region" description="Helical" evidence="2">
    <location>
        <begin position="92"/>
        <end position="113"/>
    </location>
</feature>
<keyword evidence="2" id="KW-0472">Membrane</keyword>
<dbReference type="AlphaFoldDB" id="B1NMD1"/>
<evidence type="ECO:0000256" key="1">
    <source>
        <dbReference type="SAM" id="MobiDB-lite"/>
    </source>
</evidence>
<evidence type="ECO:0000313" key="4">
    <source>
        <dbReference type="EMBL" id="ABV58975.1"/>
    </source>
</evidence>
<feature type="domain" description="PEGA" evidence="3">
    <location>
        <begin position="129"/>
        <end position="171"/>
    </location>
</feature>
<feature type="domain" description="PEGA" evidence="3">
    <location>
        <begin position="202"/>
        <end position="267"/>
    </location>
</feature>
<sequence>MQASLRERQAQTAPGPDAAPKTAHPSRNAGWLARFTGLFGSKAPSASASAPDVNPLLAFPSETGSRPEPAQLTEARKKAAPKPAAPVKAPRLLRLLLIIAAIVIIPSLVVLSLRRFPLPQHGAVEPQPGNLTIDTRPAGSQVLIDGIDRGPTPLTLALAPGAHSITVRNGGDERVVPLTIAAGADVSHYFDMKPSEPAVVVGRISVVTDPPGARVTVDGKLRGNSPLTIADLKAEEHKVAVANDAGAVERMVAVAAGSMTSVMFSLPKNSGPIGGWLSVSGPFDVEVLENEEVIGASGATRIMLAAGHHDLVLANGKLGFQETRKIDIVAGKTAAIRIDPPKASMSVNARPWAEVIVDGTNLGQTPLANVQVTVGPHELVFRHPRLGERKQMIVVTAAGPNRIAADFTK</sequence>
<accession>B1NMD1</accession>
<keyword evidence="2" id="KW-0812">Transmembrane</keyword>
<feature type="region of interest" description="Disordered" evidence="1">
    <location>
        <begin position="1"/>
        <end position="27"/>
    </location>
</feature>
<dbReference type="PANTHER" id="PTHR36194">
    <property type="entry name" value="S-LAYER-LIKE PROTEIN"/>
    <property type="match status" value="1"/>
</dbReference>
<organism evidence="4">
    <name type="scientific">uncultured Acidobacteria bacterium cosmid p2H8</name>
    <dbReference type="NCBI Taxonomy" id="470733"/>
    <lineage>
        <taxon>Bacteria</taxon>
        <taxon>Pseudomonadati</taxon>
        <taxon>Acidobacteriota</taxon>
        <taxon>environmental samples</taxon>
    </lineage>
</organism>
<feature type="region of interest" description="Disordered" evidence="1">
    <location>
        <begin position="43"/>
        <end position="84"/>
    </location>
</feature>
<dbReference type="Pfam" id="PF08308">
    <property type="entry name" value="PEGA"/>
    <property type="match status" value="3"/>
</dbReference>
<feature type="domain" description="PEGA" evidence="3">
    <location>
        <begin position="353"/>
        <end position="381"/>
    </location>
</feature>
<reference evidence="4" key="1">
    <citation type="journal article" date="2008" name="Environ. Microbiol.">
        <title>A metagenomic analysis of soil bacteria extends the diversity of quorum-quenching lactonases.</title>
        <authorList>
            <person name="Riaz K."/>
            <person name="Elmerich C."/>
            <person name="Moreira D."/>
            <person name="Raffoux A."/>
            <person name="Dessaux Y."/>
            <person name="Faure D."/>
        </authorList>
    </citation>
    <scope>NUCLEOTIDE SEQUENCE</scope>
</reference>
<dbReference type="PANTHER" id="PTHR36194:SF1">
    <property type="entry name" value="S-LAYER-LIKE PROTEIN"/>
    <property type="match status" value="1"/>
</dbReference>
<keyword evidence="2" id="KW-1133">Transmembrane helix</keyword>
<dbReference type="EMBL" id="EF655902">
    <property type="protein sequence ID" value="ABV58975.1"/>
    <property type="molecule type" value="Genomic_DNA"/>
</dbReference>
<dbReference type="InterPro" id="IPR013229">
    <property type="entry name" value="PEGA"/>
</dbReference>